<dbReference type="Gene3D" id="3.10.20.10">
    <property type="match status" value="1"/>
</dbReference>
<evidence type="ECO:0000313" key="4">
    <source>
        <dbReference type="EMBL" id="MBC6996278.1"/>
    </source>
</evidence>
<evidence type="ECO:0000256" key="2">
    <source>
        <dbReference type="ARBA" id="ARBA00023150"/>
    </source>
</evidence>
<dbReference type="NCBIfam" id="NF001943">
    <property type="entry name" value="PRK00724.1-2"/>
    <property type="match status" value="1"/>
</dbReference>
<dbReference type="HAMAP" id="MF_00187">
    <property type="entry name" value="FdhD"/>
    <property type="match status" value="1"/>
</dbReference>
<evidence type="ECO:0000256" key="3">
    <source>
        <dbReference type="HAMAP-Rule" id="MF_00187"/>
    </source>
</evidence>
<accession>A0A923PLC2</accession>
<comment type="subcellular location">
    <subcellularLocation>
        <location evidence="3">Cytoplasm</location>
    </subcellularLocation>
</comment>
<gene>
    <name evidence="3 4" type="primary">fdhD</name>
    <name evidence="4" type="ORF">H9S92_19055</name>
</gene>
<dbReference type="GO" id="GO:0005737">
    <property type="term" value="C:cytoplasm"/>
    <property type="evidence" value="ECO:0007669"/>
    <property type="project" value="UniProtKB-SubCell"/>
</dbReference>
<keyword evidence="1 3" id="KW-0963">Cytoplasm</keyword>
<dbReference type="EMBL" id="JACSIT010000152">
    <property type="protein sequence ID" value="MBC6996278.1"/>
    <property type="molecule type" value="Genomic_DNA"/>
</dbReference>
<reference evidence="4" key="1">
    <citation type="submission" date="2020-08" db="EMBL/GenBank/DDBJ databases">
        <title>Lewinella bacteria from marine environments.</title>
        <authorList>
            <person name="Zhong Y."/>
        </authorList>
    </citation>
    <scope>NUCLEOTIDE SEQUENCE</scope>
    <source>
        <strain evidence="4">KCTC 42187</strain>
    </source>
</reference>
<keyword evidence="5" id="KW-1185">Reference proteome</keyword>
<comment type="caution">
    <text evidence="3">Lacks conserved residue(s) required for the propagation of feature annotation.</text>
</comment>
<organism evidence="4 5">
    <name type="scientific">Neolewinella lacunae</name>
    <dbReference type="NCBI Taxonomy" id="1517758"/>
    <lineage>
        <taxon>Bacteria</taxon>
        <taxon>Pseudomonadati</taxon>
        <taxon>Bacteroidota</taxon>
        <taxon>Saprospiria</taxon>
        <taxon>Saprospirales</taxon>
        <taxon>Lewinellaceae</taxon>
        <taxon>Neolewinella</taxon>
    </lineage>
</organism>
<dbReference type="PANTHER" id="PTHR30592:SF1">
    <property type="entry name" value="SULFUR CARRIER PROTEIN FDHD"/>
    <property type="match status" value="1"/>
</dbReference>
<dbReference type="GO" id="GO:0016783">
    <property type="term" value="F:sulfurtransferase activity"/>
    <property type="evidence" value="ECO:0007669"/>
    <property type="project" value="InterPro"/>
</dbReference>
<dbReference type="GO" id="GO:0097163">
    <property type="term" value="F:sulfur carrier activity"/>
    <property type="evidence" value="ECO:0007669"/>
    <property type="project" value="UniProtKB-UniRule"/>
</dbReference>
<name>A0A923PLC2_9BACT</name>
<dbReference type="Pfam" id="PF02634">
    <property type="entry name" value="FdhD-NarQ"/>
    <property type="match status" value="1"/>
</dbReference>
<dbReference type="InterPro" id="IPR016193">
    <property type="entry name" value="Cytidine_deaminase-like"/>
</dbReference>
<feature type="active site" description="Cysteine persulfide intermediate" evidence="3">
    <location>
        <position position="97"/>
    </location>
</feature>
<dbReference type="PANTHER" id="PTHR30592">
    <property type="entry name" value="FORMATE DEHYDROGENASE"/>
    <property type="match status" value="1"/>
</dbReference>
<evidence type="ECO:0000256" key="1">
    <source>
        <dbReference type="ARBA" id="ARBA00022490"/>
    </source>
</evidence>
<dbReference type="NCBIfam" id="TIGR00129">
    <property type="entry name" value="fdhD_narQ"/>
    <property type="match status" value="1"/>
</dbReference>
<dbReference type="AlphaFoldDB" id="A0A923PLC2"/>
<keyword evidence="2 3" id="KW-0501">Molybdenum cofactor biosynthesis</keyword>
<dbReference type="Proteomes" id="UP000650081">
    <property type="component" value="Unassembled WGS sequence"/>
</dbReference>
<sequence length="258" mass="26997">MAHDVVAVEEPLQIRLDDGSGARALAVTMRTPGQDEALALGFLFTEGIIPGTAAVASVTLGDPADAETRNTVTVALHPSCPVDWPRLQRHSYTSSSCGVCGKAALEQVFQALPFGEMPGDWRVPAELISALPRRLRAAQALFAATGGIHAAGLFDATGELLLLAEDVGRHNALDKVIGQCLRPDELPLSQRILVLSGRASFELLQKAAMAGIEFVVSVGAPSSLAVALATDQGITLCGFVREAGFNCYATPERLLAAG</sequence>
<evidence type="ECO:0000313" key="5">
    <source>
        <dbReference type="Proteomes" id="UP000650081"/>
    </source>
</evidence>
<protein>
    <recommendedName>
        <fullName evidence="3">Sulfur carrier protein FdhD</fullName>
    </recommendedName>
</protein>
<comment type="similarity">
    <text evidence="3">Belongs to the FdhD family.</text>
</comment>
<dbReference type="GO" id="GO:0006777">
    <property type="term" value="P:Mo-molybdopterin cofactor biosynthetic process"/>
    <property type="evidence" value="ECO:0007669"/>
    <property type="project" value="UniProtKB-UniRule"/>
</dbReference>
<comment type="function">
    <text evidence="3">Required for formate dehydrogenase (FDH) activity. Acts as a sulfur carrier protein that transfers sulfur from IscS to the molybdenum cofactor prior to its insertion into FDH.</text>
</comment>
<comment type="caution">
    <text evidence="4">The sequence shown here is derived from an EMBL/GenBank/DDBJ whole genome shotgun (WGS) entry which is preliminary data.</text>
</comment>
<proteinExistence type="inferred from homology"/>
<dbReference type="InterPro" id="IPR003786">
    <property type="entry name" value="FdhD"/>
</dbReference>
<dbReference type="PIRSF" id="PIRSF015626">
    <property type="entry name" value="FdhD"/>
    <property type="match status" value="1"/>
</dbReference>
<dbReference type="Gene3D" id="3.40.140.10">
    <property type="entry name" value="Cytidine Deaminase, domain 2"/>
    <property type="match status" value="1"/>
</dbReference>
<dbReference type="SUPFAM" id="SSF53927">
    <property type="entry name" value="Cytidine deaminase-like"/>
    <property type="match status" value="1"/>
</dbReference>